<dbReference type="AlphaFoldDB" id="A0A0J8RW19"/>
<gene>
    <name evidence="1" type="ORF">CIHG_06444</name>
</gene>
<accession>A0A0J8RW19</accession>
<dbReference type="Proteomes" id="UP000054563">
    <property type="component" value="Unassembled WGS sequence"/>
</dbReference>
<proteinExistence type="predicted"/>
<sequence>MDGFRVIESIARDTNSLHSTTSSSQRAMNERKWRVDSTLVIRQIDKVRSTPYRVPFRIPTGKLKVSKGGMIKASQQTKDENSEKGWINRSKVTSRARCQLAKVSPAWLCPPRRDSIRLCAKSSLQNAHCSVSLKLSIDVPI</sequence>
<reference evidence="2" key="1">
    <citation type="journal article" date="2010" name="Genome Res.">
        <title>Population genomic sequencing of Coccidioides fungi reveals recent hybridization and transposon control.</title>
        <authorList>
            <person name="Neafsey D.E."/>
            <person name="Barker B.M."/>
            <person name="Sharpton T.J."/>
            <person name="Stajich J.E."/>
            <person name="Park D.J."/>
            <person name="Whiston E."/>
            <person name="Hung C.-Y."/>
            <person name="McMahan C."/>
            <person name="White J."/>
            <person name="Sykes S."/>
            <person name="Heiman D."/>
            <person name="Young S."/>
            <person name="Zeng Q."/>
            <person name="Abouelleil A."/>
            <person name="Aftuck L."/>
            <person name="Bessette D."/>
            <person name="Brown A."/>
            <person name="FitzGerald M."/>
            <person name="Lui A."/>
            <person name="Macdonald J.P."/>
            <person name="Priest M."/>
            <person name="Orbach M.J."/>
            <person name="Galgiani J.N."/>
            <person name="Kirkland T.N."/>
            <person name="Cole G.T."/>
            <person name="Birren B.W."/>
            <person name="Henn M.R."/>
            <person name="Taylor J.W."/>
            <person name="Rounsley S.D."/>
        </authorList>
    </citation>
    <scope>NUCLEOTIDE SEQUENCE [LARGE SCALE GENOMIC DNA]</scope>
    <source>
        <strain evidence="2">H538.4</strain>
    </source>
</reference>
<name>A0A0J8RW19_COCIT</name>
<dbReference type="VEuPathDB" id="FungiDB:CIHG_06444"/>
<organism evidence="1 2">
    <name type="scientific">Coccidioides immitis H538.4</name>
    <dbReference type="NCBI Taxonomy" id="396776"/>
    <lineage>
        <taxon>Eukaryota</taxon>
        <taxon>Fungi</taxon>
        <taxon>Dikarya</taxon>
        <taxon>Ascomycota</taxon>
        <taxon>Pezizomycotina</taxon>
        <taxon>Eurotiomycetes</taxon>
        <taxon>Eurotiomycetidae</taxon>
        <taxon>Onygenales</taxon>
        <taxon>Onygenaceae</taxon>
        <taxon>Coccidioides</taxon>
    </lineage>
</organism>
<dbReference type="EMBL" id="DS017007">
    <property type="protein sequence ID" value="KMU88776.1"/>
    <property type="molecule type" value="Genomic_DNA"/>
</dbReference>
<evidence type="ECO:0000313" key="2">
    <source>
        <dbReference type="Proteomes" id="UP000054563"/>
    </source>
</evidence>
<protein>
    <submittedName>
        <fullName evidence="1">Uncharacterized protein</fullName>
    </submittedName>
</protein>
<evidence type="ECO:0000313" key="1">
    <source>
        <dbReference type="EMBL" id="KMU88776.1"/>
    </source>
</evidence>